<dbReference type="InterPro" id="IPR010221">
    <property type="entry name" value="VCBS_dom"/>
</dbReference>
<dbReference type="InterPro" id="IPR013783">
    <property type="entry name" value="Ig-like_fold"/>
</dbReference>
<accession>A0A3A6U3Q2</accession>
<evidence type="ECO:0000313" key="2">
    <source>
        <dbReference type="EMBL" id="RJY16475.1"/>
    </source>
</evidence>
<organism evidence="2 3">
    <name type="scientific">Parashewanella spongiae</name>
    <dbReference type="NCBI Taxonomy" id="342950"/>
    <lineage>
        <taxon>Bacteria</taxon>
        <taxon>Pseudomonadati</taxon>
        <taxon>Pseudomonadota</taxon>
        <taxon>Gammaproteobacteria</taxon>
        <taxon>Alteromonadales</taxon>
        <taxon>Shewanellaceae</taxon>
        <taxon>Parashewanella</taxon>
    </lineage>
</organism>
<dbReference type="Pfam" id="PF17803">
    <property type="entry name" value="Cadherin_4"/>
    <property type="match status" value="3"/>
</dbReference>
<evidence type="ECO:0000313" key="3">
    <source>
        <dbReference type="Proteomes" id="UP000273022"/>
    </source>
</evidence>
<keyword evidence="3" id="KW-1185">Reference proteome</keyword>
<evidence type="ECO:0000259" key="1">
    <source>
        <dbReference type="Pfam" id="PF17803"/>
    </source>
</evidence>
<dbReference type="RefSeq" id="WP_133372185.1">
    <property type="nucleotide sequence ID" value="NZ_ML064633.1"/>
</dbReference>
<dbReference type="NCBIfam" id="NF038131">
    <property type="entry name" value="choice_anch_K"/>
    <property type="match status" value="1"/>
</dbReference>
<name>A0A3A6U3Q2_9GAMM</name>
<dbReference type="Gene3D" id="2.60.40.3440">
    <property type="match status" value="1"/>
</dbReference>
<protein>
    <recommendedName>
        <fullName evidence="1">RapA2 cadherin-like domain-containing protein</fullName>
    </recommendedName>
</protein>
<dbReference type="Gene3D" id="2.60.40.10">
    <property type="entry name" value="Immunoglobulins"/>
    <property type="match status" value="5"/>
</dbReference>
<dbReference type="SUPFAM" id="SSF75011">
    <property type="entry name" value="3-carboxy-cis,cis-mucoante lactonizing enzyme"/>
    <property type="match status" value="1"/>
</dbReference>
<dbReference type="EMBL" id="QYYH01000046">
    <property type="protein sequence ID" value="RJY16475.1"/>
    <property type="molecule type" value="Genomic_DNA"/>
</dbReference>
<feature type="non-terminal residue" evidence="2">
    <location>
        <position position="1"/>
    </location>
</feature>
<gene>
    <name evidence="2" type="ORF">D5R81_08985</name>
</gene>
<sequence>PGNFTGLYGTLTLDADGNWVYSADNSQSVIQLLGVGDHLTDVFTVFNADGVTSTTVTITINGTDDVPTLVADTGSVTEDTDVTQSGMLKDSGTLTPGVGGDAGEDKFLPGNFTGLYGTLTLDADGNWVYSADNSQSVIQLLGVGDHLTDVFTVFNADGVTSTTVTITINGTDDVPTLVADTGSVTEDVDVTQSGMLEDSGTLTPGVGGDAGEDKFLPGNFTGLYGTLTLDADGNWVYSADNSQSVIQLLGVGDHLTDVFTVFNADGVTSTTVTITINGTDDVPTLVADTGSVTEDTDVTQSGMLEDSGTLIPGTGGDAGEDKFLPGNFTGLYGTLTLDADGNWVYSADNSQSVIQLLGVGDHLTDVFTVFNADGVTSTTVTITINGTNDAPHAEDDCVEMTESDIAYNTAYVVDSRGNLALVNLSTGAHTKIADTGTIFTDVAISESGELFGITFEGLYIIDKLSGEVTTINEPLDARANALTFSDDGRLYAAGGGTIYELDPTDGSVLHTYDNLGVLSDGDLAFHNGNMYWTTYDGALYEVVINETTGNATATEVISDLGLTTGNYGLVSGHDGNLYVFSGNTVLLVDPINGTTEIVYNYDGAGSALGATIPAAVDNEATGNVLNNDTDIDNNHSSLTVTGIEFNGMPFTVGDVISGTYGFLQLQSNGEFVYRLDESRDVTQDLAEGELAYDVFTYTISDGSGGSDTATLTIKITGTDSDYPANAADDNYTMDEDTSQTLDLLANDAAADGGLSITSIAGVVLTGNAQTIAVANGIVSIASDSTMSFIPNANYNGDVTFDYTITDIDGDTDSATVVIQVMPVVDPIVITPTNTLVSEEALAGLGVIDGIEDSNDSVSDTGSITIQNNDELPLVVSLVGPLGITSNQQAVQWNWEQATGVLTGYIGSIGDNSYQSILTIQLFEPSTSDSDEWTYDVTLIGTIDHPDVESEDIKDILFGINVSDDQGNNLANENFTVNVEDDAVYAETVINEFNLVVDSFTASGVEANWLPQNDHHHTVIYFDGSDLPNEGGTDNDSGNDQIRWGTPHTSSDNGYQSGYGFIDNDIGLGGEIAVNQEIVLGTFTHYNYPQNTGTSITSATMNITFTLTDASGNQTPVSMDIDFDHNETPNTGGVGDDIITIGQTTVTFNYEGQFYTIQVQGFREVGGDGESVTTIYTPENDSTSYELVVFIVPGVGFVPPMTTGTVIDSNVTGADQGFELISVSNETGNVAIVNGSAQIVGLYGTLLIDSNGGYTYTLNTHATDDLEGQTDVFSYMIEDADGDSTTADLIIDLNLVNNDQLNTLTTIEDAEDISTEQASVLSVNELLQVDYQAMPEYYSNNNYSNTSAESVNEIESEQQLVLTNVNNLTQYVGSDTADAGIINHLFDINSQSGAIVETEQGGLNLQTPTQTLNEIYNHDAFKSGELMP</sequence>
<dbReference type="Pfam" id="PF17963">
    <property type="entry name" value="Big_9"/>
    <property type="match status" value="2"/>
</dbReference>
<comment type="caution">
    <text evidence="2">The sequence shown here is derived from an EMBL/GenBank/DDBJ whole genome shotgun (WGS) entry which is preliminary data.</text>
</comment>
<dbReference type="Proteomes" id="UP000273022">
    <property type="component" value="Unassembled WGS sequence"/>
</dbReference>
<dbReference type="NCBIfam" id="TIGR01965">
    <property type="entry name" value="VCBS_repeat"/>
    <property type="match status" value="6"/>
</dbReference>
<reference evidence="2 3" key="1">
    <citation type="submission" date="2018-09" db="EMBL/GenBank/DDBJ databases">
        <title>Phylogeny of the Shewanellaceae, and recommendation for two new genera, Pseudoshewanella and Parashewanella.</title>
        <authorList>
            <person name="Wang G."/>
        </authorList>
    </citation>
    <scope>NUCLEOTIDE SEQUENCE [LARGE SCALE GENOMIC DNA]</scope>
    <source>
        <strain evidence="2 3">KCTC 22492</strain>
    </source>
</reference>
<dbReference type="InterPro" id="IPR047995">
    <property type="entry name" value="Choice_anch_K"/>
</dbReference>
<dbReference type="InterPro" id="IPR040853">
    <property type="entry name" value="RapA2_cadherin-like"/>
</dbReference>
<feature type="domain" description="RapA2 cadherin-like" evidence="1">
    <location>
        <begin position="55"/>
        <end position="129"/>
    </location>
</feature>
<proteinExistence type="predicted"/>
<feature type="domain" description="RapA2 cadherin-like" evidence="1">
    <location>
        <begin position="271"/>
        <end position="345"/>
    </location>
</feature>
<feature type="domain" description="RapA2 cadherin-like" evidence="1">
    <location>
        <begin position="163"/>
        <end position="237"/>
    </location>
</feature>